<keyword evidence="5 7" id="KW-1133">Transmembrane helix</keyword>
<keyword evidence="4 7" id="KW-0812">Transmembrane</keyword>
<feature type="transmembrane region" description="Helical" evidence="7">
    <location>
        <begin position="84"/>
        <end position="102"/>
    </location>
</feature>
<feature type="domain" description="Major facilitator superfamily (MFS) profile" evidence="8">
    <location>
        <begin position="16"/>
        <end position="398"/>
    </location>
</feature>
<organism evidence="10">
    <name type="scientific">Candidatus Kentrum sp. FM</name>
    <dbReference type="NCBI Taxonomy" id="2126340"/>
    <lineage>
        <taxon>Bacteria</taxon>
        <taxon>Pseudomonadati</taxon>
        <taxon>Pseudomonadota</taxon>
        <taxon>Gammaproteobacteria</taxon>
        <taxon>Candidatus Kentrum</taxon>
    </lineage>
</organism>
<evidence type="ECO:0000256" key="5">
    <source>
        <dbReference type="ARBA" id="ARBA00022989"/>
    </source>
</evidence>
<feature type="transmembrane region" description="Helical" evidence="7">
    <location>
        <begin position="20"/>
        <end position="42"/>
    </location>
</feature>
<evidence type="ECO:0000313" key="9">
    <source>
        <dbReference type="EMBL" id="VFJ53497.1"/>
    </source>
</evidence>
<dbReference type="GO" id="GO:0022857">
    <property type="term" value="F:transmembrane transporter activity"/>
    <property type="evidence" value="ECO:0007669"/>
    <property type="project" value="InterPro"/>
</dbReference>
<reference evidence="10" key="1">
    <citation type="submission" date="2019-02" db="EMBL/GenBank/DDBJ databases">
        <authorList>
            <person name="Gruber-Vodicka R. H."/>
            <person name="Seah K. B. B."/>
        </authorList>
    </citation>
    <scope>NUCLEOTIDE SEQUENCE</scope>
    <source>
        <strain evidence="10">BECK_BZ163</strain>
        <strain evidence="11">BECK_BZ164</strain>
        <strain evidence="9">BECK_BZ165</strain>
    </source>
</reference>
<dbReference type="SUPFAM" id="SSF103473">
    <property type="entry name" value="MFS general substrate transporter"/>
    <property type="match status" value="1"/>
</dbReference>
<dbReference type="Gene3D" id="3.30.70.100">
    <property type="match status" value="1"/>
</dbReference>
<dbReference type="PANTHER" id="PTHR23517:SF2">
    <property type="entry name" value="MULTIDRUG RESISTANCE PROTEIN MDTH"/>
    <property type="match status" value="1"/>
</dbReference>
<dbReference type="PANTHER" id="PTHR23517">
    <property type="entry name" value="RESISTANCE PROTEIN MDTM, PUTATIVE-RELATED-RELATED"/>
    <property type="match status" value="1"/>
</dbReference>
<feature type="transmembrane region" description="Helical" evidence="7">
    <location>
        <begin position="255"/>
        <end position="276"/>
    </location>
</feature>
<proteinExistence type="predicted"/>
<evidence type="ECO:0000256" key="4">
    <source>
        <dbReference type="ARBA" id="ARBA00022692"/>
    </source>
</evidence>
<feature type="transmembrane region" description="Helical" evidence="7">
    <location>
        <begin position="168"/>
        <end position="190"/>
    </location>
</feature>
<name>A0A450SK63_9GAMM</name>
<evidence type="ECO:0000313" key="11">
    <source>
        <dbReference type="EMBL" id="VFK21168.1"/>
    </source>
</evidence>
<comment type="subcellular location">
    <subcellularLocation>
        <location evidence="1">Cell membrane</location>
        <topology evidence="1">Multi-pass membrane protein</topology>
    </subcellularLocation>
</comment>
<dbReference type="CDD" id="cd17472">
    <property type="entry name" value="MFS_YajR_like"/>
    <property type="match status" value="1"/>
</dbReference>
<sequence length="499" mass="53510">MAPKTNPAMTPTERRAVATLSAIFSVRMFGLFMILPVFTLYAEDEYTGYTATLAGLALGIYGFTQALLQIPFGMLSDRVGRKPVITAGLFLFILGSILAAVSDSLLGVIAGRALQGAGAIAATTMALLADLTREEHRTRAMAIFGVSIGMVFTIALMAGPVIGRFAGLSGLFWVTAALGLLGIGVLHFAVPNPRITCFHRDAEASPGQFLSVLGDTQLLRLDAGIFVLHLTLMASWIAVPLTLRDGGGVAPGAHWQVYVLVLTLSVILMAPFVILAERYQRTKPVFLGAVLALGLCQLGLSITRDHLFFIVAMMVVFFTAFNVLEANLPSLVSRLAPPDKKGTALGVYSTSQFLGAFTGALIGGWLFDHHGAPAVFAFCAATAGLWLLFAVTMKNPGRLRAHLLKVGATAEAEAAQLAMRLLAVPGVVEAVVIAKDGVAYLKVDRDRLDEEALERVKGEVRKRGLNRLRHSAAEPQPKCLNFEEMNHKDTKARRETLDL</sequence>
<feature type="transmembrane region" description="Helical" evidence="7">
    <location>
        <begin position="141"/>
        <end position="162"/>
    </location>
</feature>
<dbReference type="InterPro" id="IPR011701">
    <property type="entry name" value="MFS"/>
</dbReference>
<dbReference type="PROSITE" id="PS50850">
    <property type="entry name" value="MFS"/>
    <property type="match status" value="1"/>
</dbReference>
<dbReference type="InterPro" id="IPR036259">
    <property type="entry name" value="MFS_trans_sf"/>
</dbReference>
<keyword evidence="2" id="KW-0813">Transport</keyword>
<dbReference type="InterPro" id="IPR050171">
    <property type="entry name" value="MFS_Transporters"/>
</dbReference>
<feature type="transmembrane region" description="Helical" evidence="7">
    <location>
        <begin position="223"/>
        <end position="243"/>
    </location>
</feature>
<feature type="transmembrane region" description="Helical" evidence="7">
    <location>
        <begin position="283"/>
        <end position="300"/>
    </location>
</feature>
<protein>
    <submittedName>
        <fullName evidence="10">Predicted arabinose efflux permease, MFS family</fullName>
    </submittedName>
</protein>
<dbReference type="InterPro" id="IPR020846">
    <property type="entry name" value="MFS_dom"/>
</dbReference>
<dbReference type="EMBL" id="CAADEZ010000121">
    <property type="protein sequence ID" value="VFJ53879.1"/>
    <property type="molecule type" value="Genomic_DNA"/>
</dbReference>
<keyword evidence="3" id="KW-1003">Cell membrane</keyword>
<feature type="transmembrane region" description="Helical" evidence="7">
    <location>
        <begin position="48"/>
        <end position="72"/>
    </location>
</feature>
<keyword evidence="6 7" id="KW-0472">Membrane</keyword>
<dbReference type="EMBL" id="CAADFA010000124">
    <property type="protein sequence ID" value="VFJ53497.1"/>
    <property type="molecule type" value="Genomic_DNA"/>
</dbReference>
<evidence type="ECO:0000256" key="1">
    <source>
        <dbReference type="ARBA" id="ARBA00004651"/>
    </source>
</evidence>
<evidence type="ECO:0000256" key="7">
    <source>
        <dbReference type="SAM" id="Phobius"/>
    </source>
</evidence>
<dbReference type="Pfam" id="PF07690">
    <property type="entry name" value="MFS_1"/>
    <property type="match status" value="2"/>
</dbReference>
<evidence type="ECO:0000256" key="2">
    <source>
        <dbReference type="ARBA" id="ARBA00022448"/>
    </source>
</evidence>
<dbReference type="EMBL" id="CAADFL010000762">
    <property type="protein sequence ID" value="VFK21168.1"/>
    <property type="molecule type" value="Genomic_DNA"/>
</dbReference>
<dbReference type="GO" id="GO:0005886">
    <property type="term" value="C:plasma membrane"/>
    <property type="evidence" value="ECO:0007669"/>
    <property type="project" value="UniProtKB-SubCell"/>
</dbReference>
<evidence type="ECO:0000256" key="3">
    <source>
        <dbReference type="ARBA" id="ARBA00022475"/>
    </source>
</evidence>
<feature type="transmembrane region" description="Helical" evidence="7">
    <location>
        <begin position="345"/>
        <end position="367"/>
    </location>
</feature>
<dbReference type="AlphaFoldDB" id="A0A450SK63"/>
<evidence type="ECO:0000313" key="10">
    <source>
        <dbReference type="EMBL" id="VFJ53879.1"/>
    </source>
</evidence>
<accession>A0A450SK63</accession>
<dbReference type="Gene3D" id="1.20.1250.20">
    <property type="entry name" value="MFS general substrate transporter like domains"/>
    <property type="match status" value="1"/>
</dbReference>
<feature type="transmembrane region" description="Helical" evidence="7">
    <location>
        <begin position="306"/>
        <end position="324"/>
    </location>
</feature>
<gene>
    <name evidence="10" type="ORF">BECKFM1743A_GA0114220_101218</name>
    <name evidence="11" type="ORF">BECKFM1743B_GA0114221_107622</name>
    <name evidence="9" type="ORF">BECKFM1743C_GA0114222_101248</name>
</gene>
<evidence type="ECO:0000256" key="6">
    <source>
        <dbReference type="ARBA" id="ARBA00023136"/>
    </source>
</evidence>
<feature type="transmembrane region" description="Helical" evidence="7">
    <location>
        <begin position="108"/>
        <end position="129"/>
    </location>
</feature>
<feature type="transmembrane region" description="Helical" evidence="7">
    <location>
        <begin position="373"/>
        <end position="391"/>
    </location>
</feature>
<evidence type="ECO:0000259" key="8">
    <source>
        <dbReference type="PROSITE" id="PS50850"/>
    </source>
</evidence>